<feature type="binding site" description="axial binding residue" evidence="7">
    <location>
        <position position="395"/>
    </location>
    <ligand>
        <name>heme</name>
        <dbReference type="ChEBI" id="CHEBI:30413"/>
    </ligand>
    <ligandPart>
        <name>Fe</name>
        <dbReference type="ChEBI" id="CHEBI:18248"/>
    </ligandPart>
</feature>
<protein>
    <submittedName>
        <fullName evidence="9">Uncharacterized protein</fullName>
    </submittedName>
</protein>
<dbReference type="CDD" id="cd20617">
    <property type="entry name" value="CYP1_2-like"/>
    <property type="match status" value="1"/>
</dbReference>
<dbReference type="Gene3D" id="1.10.630.10">
    <property type="entry name" value="Cytochrome P450"/>
    <property type="match status" value="1"/>
</dbReference>
<reference evidence="9 10" key="1">
    <citation type="submission" date="2020-08" db="EMBL/GenBank/DDBJ databases">
        <authorList>
            <person name="Koutsovoulos G."/>
            <person name="Danchin GJ E."/>
        </authorList>
    </citation>
    <scope>NUCLEOTIDE SEQUENCE [LARGE SCALE GENOMIC DNA]</scope>
</reference>
<dbReference type="GO" id="GO:0020037">
    <property type="term" value="F:heme binding"/>
    <property type="evidence" value="ECO:0007669"/>
    <property type="project" value="InterPro"/>
</dbReference>
<evidence type="ECO:0000256" key="6">
    <source>
        <dbReference type="ARBA" id="ARBA00023033"/>
    </source>
</evidence>
<evidence type="ECO:0000256" key="5">
    <source>
        <dbReference type="ARBA" id="ARBA00023004"/>
    </source>
</evidence>
<evidence type="ECO:0000256" key="3">
    <source>
        <dbReference type="ARBA" id="ARBA00022723"/>
    </source>
</evidence>
<dbReference type="PRINTS" id="PR00463">
    <property type="entry name" value="EP450I"/>
</dbReference>
<evidence type="ECO:0000256" key="2">
    <source>
        <dbReference type="ARBA" id="ARBA00010617"/>
    </source>
</evidence>
<dbReference type="InterPro" id="IPR002401">
    <property type="entry name" value="Cyt_P450_E_grp-I"/>
</dbReference>
<dbReference type="InterPro" id="IPR017972">
    <property type="entry name" value="Cyt_P450_CS"/>
</dbReference>
<dbReference type="PANTHER" id="PTHR24300">
    <property type="entry name" value="CYTOCHROME P450 508A4-RELATED"/>
    <property type="match status" value="1"/>
</dbReference>
<evidence type="ECO:0000313" key="9">
    <source>
        <dbReference type="EMBL" id="CAD2177741.1"/>
    </source>
</evidence>
<evidence type="ECO:0000256" key="1">
    <source>
        <dbReference type="ARBA" id="ARBA00001971"/>
    </source>
</evidence>
<dbReference type="InterPro" id="IPR036396">
    <property type="entry name" value="Cyt_P450_sf"/>
</dbReference>
<comment type="caution">
    <text evidence="9">The sequence shown here is derived from an EMBL/GenBank/DDBJ whole genome shotgun (WGS) entry which is preliminary data.</text>
</comment>
<name>A0A6V7VU87_MELEN</name>
<dbReference type="SUPFAM" id="SSF48264">
    <property type="entry name" value="Cytochrome P450"/>
    <property type="match status" value="1"/>
</dbReference>
<proteinExistence type="inferred from homology"/>
<evidence type="ECO:0000256" key="4">
    <source>
        <dbReference type="ARBA" id="ARBA00023002"/>
    </source>
</evidence>
<dbReference type="EMBL" id="CAJEWN010000304">
    <property type="protein sequence ID" value="CAD2177741.1"/>
    <property type="molecule type" value="Genomic_DNA"/>
</dbReference>
<evidence type="ECO:0000256" key="7">
    <source>
        <dbReference type="PIRSR" id="PIRSR602401-1"/>
    </source>
</evidence>
<accession>A0A6V7VU87</accession>
<dbReference type="PANTHER" id="PTHR24300:SF369">
    <property type="entry name" value="CYTOCHROME P450 FAMILY"/>
    <property type="match status" value="1"/>
</dbReference>
<dbReference type="InterPro" id="IPR001128">
    <property type="entry name" value="Cyt_P450"/>
</dbReference>
<evidence type="ECO:0000313" key="10">
    <source>
        <dbReference type="Proteomes" id="UP000580250"/>
    </source>
</evidence>
<dbReference type="FunFam" id="1.10.630.10:FF:000036">
    <property type="entry name" value="CYtochrome P450 family"/>
    <property type="match status" value="1"/>
</dbReference>
<dbReference type="GO" id="GO:0005506">
    <property type="term" value="F:iron ion binding"/>
    <property type="evidence" value="ECO:0007669"/>
    <property type="project" value="InterPro"/>
</dbReference>
<keyword evidence="3 7" id="KW-0479">Metal-binding</keyword>
<organism evidence="9 10">
    <name type="scientific">Meloidogyne enterolobii</name>
    <name type="common">Root-knot nematode worm</name>
    <name type="synonym">Meloidogyne mayaguensis</name>
    <dbReference type="NCBI Taxonomy" id="390850"/>
    <lineage>
        <taxon>Eukaryota</taxon>
        <taxon>Metazoa</taxon>
        <taxon>Ecdysozoa</taxon>
        <taxon>Nematoda</taxon>
        <taxon>Chromadorea</taxon>
        <taxon>Rhabditida</taxon>
        <taxon>Tylenchina</taxon>
        <taxon>Tylenchomorpha</taxon>
        <taxon>Tylenchoidea</taxon>
        <taxon>Meloidogynidae</taxon>
        <taxon>Meloidogyninae</taxon>
        <taxon>Meloidogyne</taxon>
    </lineage>
</organism>
<dbReference type="GO" id="GO:0006805">
    <property type="term" value="P:xenobiotic metabolic process"/>
    <property type="evidence" value="ECO:0007669"/>
    <property type="project" value="TreeGrafter"/>
</dbReference>
<dbReference type="Pfam" id="PF00067">
    <property type="entry name" value="p450"/>
    <property type="match status" value="1"/>
</dbReference>
<dbReference type="GO" id="GO:0005737">
    <property type="term" value="C:cytoplasm"/>
    <property type="evidence" value="ECO:0007669"/>
    <property type="project" value="TreeGrafter"/>
</dbReference>
<keyword evidence="7 8" id="KW-0349">Heme</keyword>
<keyword evidence="6 8" id="KW-0503">Monooxygenase</keyword>
<keyword evidence="5 7" id="KW-0408">Iron</keyword>
<dbReference type="PROSITE" id="PS00086">
    <property type="entry name" value="CYTOCHROME_P450"/>
    <property type="match status" value="1"/>
</dbReference>
<dbReference type="InterPro" id="IPR050182">
    <property type="entry name" value="Cytochrome_P450_fam2"/>
</dbReference>
<evidence type="ECO:0000256" key="8">
    <source>
        <dbReference type="RuleBase" id="RU000461"/>
    </source>
</evidence>
<dbReference type="AlphaFoldDB" id="A0A6V7VU87"/>
<sequence length="449" mass="52283">MPEKCFLRWRRKYGNIFTIWLGEQPTVCVAEYNKIIETFQKDGETYSGRFRFEDFNKLIKGISFGLVMTDGELWRGQRRFALQIFRDFGLGKNLMQDKILSELELLFGRIEEEIKQGNDVDFGENIDISVGSIINNFLFGYRFDNERLGEFRQLKKLMDSTLDIQFHPIIVLIQSWPSLRHLPFFNSYFKYFKEINNQFFDFHEKQINEHLNSIISPPTDFVEAFLLEKQQRDSIGAPHYFTIEQLVAVVGDLWFAGQETTSTTLNWGIAFLINYPNVQNKVHAELDSIIGDFDRIITTADRPSLPYLNALINEVQRMSNLLPLNLPHTLTKDVKIDGYYFPKDTIIIPQISAILADGEIFEKPEEFNPERFLDENGKLKKVDELIPFSIGKRQCLGESLARMELFLFLGNLLNKYKFMPGNDGIPSLKRINGGTARCIKYKCRIIKRE</sequence>
<comment type="cofactor">
    <cofactor evidence="1 7">
        <name>heme</name>
        <dbReference type="ChEBI" id="CHEBI:30413"/>
    </cofactor>
</comment>
<gene>
    <name evidence="9" type="ORF">MENT_LOCUS29633</name>
</gene>
<dbReference type="Proteomes" id="UP000580250">
    <property type="component" value="Unassembled WGS sequence"/>
</dbReference>
<dbReference type="GO" id="GO:0016712">
    <property type="term" value="F:oxidoreductase activity, acting on paired donors, with incorporation or reduction of molecular oxygen, reduced flavin or flavoprotein as one donor, and incorporation of one atom of oxygen"/>
    <property type="evidence" value="ECO:0007669"/>
    <property type="project" value="TreeGrafter"/>
</dbReference>
<dbReference type="PRINTS" id="PR00385">
    <property type="entry name" value="P450"/>
</dbReference>
<comment type="similarity">
    <text evidence="2 8">Belongs to the cytochrome P450 family.</text>
</comment>
<dbReference type="GO" id="GO:0006082">
    <property type="term" value="P:organic acid metabolic process"/>
    <property type="evidence" value="ECO:0007669"/>
    <property type="project" value="TreeGrafter"/>
</dbReference>
<dbReference type="OrthoDB" id="1055148at2759"/>
<keyword evidence="4 8" id="KW-0560">Oxidoreductase</keyword>